<dbReference type="UniPathway" id="UPA00053">
    <property type="reaction ID" value="UER00088"/>
</dbReference>
<dbReference type="Gene3D" id="3.40.50.300">
    <property type="entry name" value="P-loop containing nucleotide triphosphate hydrolases"/>
    <property type="match status" value="1"/>
</dbReference>
<comment type="subunit">
    <text evidence="7">Monomer.</text>
</comment>
<proteinExistence type="inferred from homology"/>
<evidence type="ECO:0000313" key="8">
    <source>
        <dbReference type="EMBL" id="TPG19724.1"/>
    </source>
</evidence>
<dbReference type="EMBL" id="RCZM01000001">
    <property type="protein sequence ID" value="TPG19724.1"/>
    <property type="molecule type" value="Genomic_DNA"/>
</dbReference>
<dbReference type="RefSeq" id="WP_140737377.1">
    <property type="nucleotide sequence ID" value="NZ_RCZM01000001.1"/>
</dbReference>
<evidence type="ECO:0000256" key="7">
    <source>
        <dbReference type="HAMAP-Rule" id="MF_00109"/>
    </source>
</evidence>
<feature type="binding site" evidence="7">
    <location>
        <position position="21"/>
    </location>
    <ligand>
        <name>Mg(2+)</name>
        <dbReference type="ChEBI" id="CHEBI:18420"/>
    </ligand>
</feature>
<feature type="binding site" evidence="7">
    <location>
        <position position="122"/>
    </location>
    <ligand>
        <name>ATP</name>
        <dbReference type="ChEBI" id="CHEBI:30616"/>
    </ligand>
</feature>
<keyword evidence="6 7" id="KW-0057">Aromatic amino acid biosynthesis</keyword>
<accession>A0A502D467</accession>
<dbReference type="InterPro" id="IPR031322">
    <property type="entry name" value="Shikimate/glucono_kinase"/>
</dbReference>
<dbReference type="InterPro" id="IPR027417">
    <property type="entry name" value="P-loop_NTPase"/>
</dbReference>
<dbReference type="GO" id="GO:0009073">
    <property type="term" value="P:aromatic amino acid family biosynthetic process"/>
    <property type="evidence" value="ECO:0007669"/>
    <property type="project" value="UniProtKB-KW"/>
</dbReference>
<dbReference type="GO" id="GO:0004765">
    <property type="term" value="F:shikimate kinase activity"/>
    <property type="evidence" value="ECO:0007669"/>
    <property type="project" value="UniProtKB-UniRule"/>
</dbReference>
<evidence type="ECO:0000256" key="4">
    <source>
        <dbReference type="ARBA" id="ARBA00022777"/>
    </source>
</evidence>
<dbReference type="InterPro" id="IPR000623">
    <property type="entry name" value="Shikimate_kinase/TSH1"/>
</dbReference>
<dbReference type="GO" id="GO:0005524">
    <property type="term" value="F:ATP binding"/>
    <property type="evidence" value="ECO:0007669"/>
    <property type="project" value="UniProtKB-UniRule"/>
</dbReference>
<evidence type="ECO:0000313" key="9">
    <source>
        <dbReference type="Proteomes" id="UP000317722"/>
    </source>
</evidence>
<dbReference type="CDD" id="cd00464">
    <property type="entry name" value="SK"/>
    <property type="match status" value="1"/>
</dbReference>
<dbReference type="PANTHER" id="PTHR21087:SF16">
    <property type="entry name" value="SHIKIMATE KINASE 1, CHLOROPLASTIC"/>
    <property type="match status" value="1"/>
</dbReference>
<dbReference type="Pfam" id="PF01202">
    <property type="entry name" value="SKI"/>
    <property type="match status" value="1"/>
</dbReference>
<keyword evidence="2 7" id="KW-0808">Transferase</keyword>
<name>A0A502D467_9MICO</name>
<feature type="binding site" evidence="7">
    <location>
        <position position="85"/>
    </location>
    <ligand>
        <name>substrate</name>
    </ligand>
</feature>
<keyword evidence="4 7" id="KW-0418">Kinase</keyword>
<comment type="subcellular location">
    <subcellularLocation>
        <location evidence="7">Cytoplasm</location>
    </subcellularLocation>
</comment>
<comment type="cofactor">
    <cofactor evidence="7">
        <name>Mg(2+)</name>
        <dbReference type="ChEBI" id="CHEBI:18420"/>
    </cofactor>
    <text evidence="7">Binds 1 Mg(2+) ion per subunit.</text>
</comment>
<comment type="catalytic activity">
    <reaction evidence="7">
        <text>shikimate + ATP = 3-phosphoshikimate + ADP + H(+)</text>
        <dbReference type="Rhea" id="RHEA:13121"/>
        <dbReference type="ChEBI" id="CHEBI:15378"/>
        <dbReference type="ChEBI" id="CHEBI:30616"/>
        <dbReference type="ChEBI" id="CHEBI:36208"/>
        <dbReference type="ChEBI" id="CHEBI:145989"/>
        <dbReference type="ChEBI" id="CHEBI:456216"/>
        <dbReference type="EC" id="2.7.1.71"/>
    </reaction>
</comment>
<protein>
    <recommendedName>
        <fullName evidence="7">Shikimate kinase</fullName>
        <shortName evidence="7">SK</shortName>
        <ecNumber evidence="7">2.7.1.71</ecNumber>
    </recommendedName>
</protein>
<evidence type="ECO:0000256" key="2">
    <source>
        <dbReference type="ARBA" id="ARBA00022679"/>
    </source>
</evidence>
<dbReference type="GO" id="GO:0005829">
    <property type="term" value="C:cytosol"/>
    <property type="evidence" value="ECO:0007669"/>
    <property type="project" value="TreeGrafter"/>
</dbReference>
<keyword evidence="5 7" id="KW-0067">ATP-binding</keyword>
<dbReference type="GO" id="GO:0009423">
    <property type="term" value="P:chorismate biosynthetic process"/>
    <property type="evidence" value="ECO:0007669"/>
    <property type="project" value="UniProtKB-UniRule"/>
</dbReference>
<dbReference type="AlphaFoldDB" id="A0A502D467"/>
<sequence>MVTAAPTPRAVVIGPPGVGKSTIGRRVARALEIAWHDTDKAIEAAAGQSIADVFVDHGEAHFRALERAEVLRALAEEPGIVSVGGGAPMDPEVQAALAGHTVVFLDVGIADAARRIGFDASRPLLMVNPRASWTKMMNERRPTYERLATLRVDTAGRKPASVVEEILAFLGGAPGGAPGGAAGGAAEHASGTGDQS</sequence>
<evidence type="ECO:0000256" key="1">
    <source>
        <dbReference type="ARBA" id="ARBA00022605"/>
    </source>
</evidence>
<dbReference type="GO" id="GO:0000287">
    <property type="term" value="F:magnesium ion binding"/>
    <property type="evidence" value="ECO:0007669"/>
    <property type="project" value="UniProtKB-UniRule"/>
</dbReference>
<feature type="binding site" evidence="7">
    <location>
        <position position="157"/>
    </location>
    <ligand>
        <name>ATP</name>
        <dbReference type="ChEBI" id="CHEBI:30616"/>
    </ligand>
</feature>
<dbReference type="PRINTS" id="PR01100">
    <property type="entry name" value="SHIKIMTKNASE"/>
</dbReference>
<keyword evidence="9" id="KW-1185">Reference proteome</keyword>
<keyword evidence="3 7" id="KW-0547">Nucleotide-binding</keyword>
<dbReference type="PANTHER" id="PTHR21087">
    <property type="entry name" value="SHIKIMATE KINASE"/>
    <property type="match status" value="1"/>
</dbReference>
<keyword evidence="7" id="KW-0963">Cytoplasm</keyword>
<keyword evidence="1 7" id="KW-0028">Amino-acid biosynthesis</keyword>
<comment type="pathway">
    <text evidence="7">Metabolic intermediate biosynthesis; chorismate biosynthesis; chorismate from D-erythrose 4-phosphate and phosphoenolpyruvate: step 5/7.</text>
</comment>
<feature type="binding site" evidence="7">
    <location>
        <position position="39"/>
    </location>
    <ligand>
        <name>substrate</name>
    </ligand>
</feature>
<evidence type="ECO:0000256" key="5">
    <source>
        <dbReference type="ARBA" id="ARBA00022840"/>
    </source>
</evidence>
<organism evidence="8 9">
    <name type="scientific">Pedococcus bigeumensis</name>
    <dbReference type="NCBI Taxonomy" id="433644"/>
    <lineage>
        <taxon>Bacteria</taxon>
        <taxon>Bacillati</taxon>
        <taxon>Actinomycetota</taxon>
        <taxon>Actinomycetes</taxon>
        <taxon>Micrococcales</taxon>
        <taxon>Intrasporangiaceae</taxon>
        <taxon>Pedococcus</taxon>
    </lineage>
</organism>
<feature type="binding site" evidence="7">
    <location>
        <begin position="17"/>
        <end position="22"/>
    </location>
    <ligand>
        <name>ATP</name>
        <dbReference type="ChEBI" id="CHEBI:30616"/>
    </ligand>
</feature>
<dbReference type="EC" id="2.7.1.71" evidence="7"/>
<comment type="caution">
    <text evidence="8">The sequence shown here is derived from an EMBL/GenBank/DDBJ whole genome shotgun (WGS) entry which is preliminary data.</text>
</comment>
<dbReference type="OrthoDB" id="9800332at2"/>
<dbReference type="Proteomes" id="UP000317722">
    <property type="component" value="Unassembled WGS sequence"/>
</dbReference>
<dbReference type="HAMAP" id="MF_00109">
    <property type="entry name" value="Shikimate_kinase"/>
    <property type="match status" value="1"/>
</dbReference>
<comment type="function">
    <text evidence="7">Catalyzes the specific phosphorylation of the 3-hydroxyl group of shikimic acid using ATP as a cosubstrate.</text>
</comment>
<reference evidence="8 9" key="1">
    <citation type="journal article" date="2019" name="Environ. Microbiol.">
        <title>Species interactions and distinct microbial communities in high Arctic permafrost affected cryosols are associated with the CH4 and CO2 gas fluxes.</title>
        <authorList>
            <person name="Altshuler I."/>
            <person name="Hamel J."/>
            <person name="Turney S."/>
            <person name="Magnuson E."/>
            <person name="Levesque R."/>
            <person name="Greer C."/>
            <person name="Whyte L.G."/>
        </authorList>
    </citation>
    <scope>NUCLEOTIDE SEQUENCE [LARGE SCALE GENOMIC DNA]</scope>
    <source>
        <strain evidence="8 9">S9.3A</strain>
    </source>
</reference>
<dbReference type="SUPFAM" id="SSF52540">
    <property type="entry name" value="P-loop containing nucleoside triphosphate hydrolases"/>
    <property type="match status" value="1"/>
</dbReference>
<keyword evidence="7" id="KW-0479">Metal-binding</keyword>
<feature type="binding site" evidence="7">
    <location>
        <position position="63"/>
    </location>
    <ligand>
        <name>substrate</name>
    </ligand>
</feature>
<dbReference type="GO" id="GO:0008652">
    <property type="term" value="P:amino acid biosynthetic process"/>
    <property type="evidence" value="ECO:0007669"/>
    <property type="project" value="UniProtKB-KW"/>
</dbReference>
<keyword evidence="7" id="KW-0460">Magnesium</keyword>
<evidence type="ECO:0000256" key="6">
    <source>
        <dbReference type="ARBA" id="ARBA00023141"/>
    </source>
</evidence>
<comment type="similarity">
    <text evidence="7">Belongs to the shikimate kinase family.</text>
</comment>
<gene>
    <name evidence="7" type="primary">aroK</name>
    <name evidence="8" type="ORF">EAH86_04650</name>
</gene>
<feature type="binding site" evidence="7">
    <location>
        <position position="140"/>
    </location>
    <ligand>
        <name>substrate</name>
    </ligand>
</feature>
<evidence type="ECO:0000256" key="3">
    <source>
        <dbReference type="ARBA" id="ARBA00022741"/>
    </source>
</evidence>